<dbReference type="Pfam" id="PF07686">
    <property type="entry name" value="V-set"/>
    <property type="match status" value="1"/>
</dbReference>
<keyword evidence="15" id="KW-1185">Reference proteome</keyword>
<dbReference type="EMBL" id="SRLO01000359">
    <property type="protein sequence ID" value="TNN59309.1"/>
    <property type="molecule type" value="Genomic_DNA"/>
</dbReference>
<dbReference type="InterPro" id="IPR036179">
    <property type="entry name" value="Ig-like_dom_sf"/>
</dbReference>
<evidence type="ECO:0000256" key="6">
    <source>
        <dbReference type="ARBA" id="ARBA00022889"/>
    </source>
</evidence>
<sequence>MYPVNSPCNLNTQPWIRRAALCFLVSTFLGTVGQALPGIGENIILVQGGTAILPCKLVGRRPPDIVSQISWRKEPRNVNFLTILPKTEPIFIDRHDERFEFIGNFSADNGSLKLSNIMLKDEGTYTCIITLFPSGNVKTSILLNVLVPPVTSLKDDLPTVGDEEVSLVTCVAAGAKPPAEVQWLTDTLGEKARQSISVSEHADGTTTTVSSLFGVPTREIDQRSVECVVTSAALSKEERLPFTVQIYFSPVEVIISETSEGAFECVTEAKPNANITWSRSDQSRPQSTVKVDGATLQFPSMTSDLNGLYQCEATNLYGRKRNYVYVHVTSESCQTCCVLFGLLLVLMVVAVALWYLYKTRKCFRTGEEPRGEKSKVPTVSTTHEDYQQVAEEQL</sequence>
<accession>A0A4Z2H0M0</accession>
<evidence type="ECO:0000313" key="14">
    <source>
        <dbReference type="EMBL" id="TNN59309.1"/>
    </source>
</evidence>
<dbReference type="PANTHER" id="PTHR23277:SF106">
    <property type="entry name" value="NECTIN-1 ISOFORM X1-RELATED"/>
    <property type="match status" value="1"/>
</dbReference>
<evidence type="ECO:0000256" key="12">
    <source>
        <dbReference type="SAM" id="Phobius"/>
    </source>
</evidence>
<evidence type="ECO:0000256" key="9">
    <source>
        <dbReference type="ARBA" id="ARBA00023157"/>
    </source>
</evidence>
<dbReference type="GO" id="GO:0007157">
    <property type="term" value="P:heterophilic cell-cell adhesion via plasma membrane cell adhesion molecules"/>
    <property type="evidence" value="ECO:0007669"/>
    <property type="project" value="TreeGrafter"/>
</dbReference>
<dbReference type="Proteomes" id="UP000314294">
    <property type="component" value="Unassembled WGS sequence"/>
</dbReference>
<keyword evidence="6" id="KW-0130">Cell adhesion</keyword>
<evidence type="ECO:0000256" key="7">
    <source>
        <dbReference type="ARBA" id="ARBA00022989"/>
    </source>
</evidence>
<keyword evidence="7 12" id="KW-1133">Transmembrane helix</keyword>
<dbReference type="SMART" id="SM00409">
    <property type="entry name" value="IG"/>
    <property type="match status" value="2"/>
</dbReference>
<dbReference type="InterPro" id="IPR051427">
    <property type="entry name" value="Nectin/Nectin-like"/>
</dbReference>
<dbReference type="GO" id="GO:0016020">
    <property type="term" value="C:membrane"/>
    <property type="evidence" value="ECO:0007669"/>
    <property type="project" value="UniProtKB-SubCell"/>
</dbReference>
<dbReference type="SMART" id="SM00406">
    <property type="entry name" value="IGv"/>
    <property type="match status" value="1"/>
</dbReference>
<evidence type="ECO:0000256" key="11">
    <source>
        <dbReference type="SAM" id="MobiDB-lite"/>
    </source>
</evidence>
<dbReference type="InterPro" id="IPR013162">
    <property type="entry name" value="CD80_C2-set"/>
</dbReference>
<evidence type="ECO:0000259" key="13">
    <source>
        <dbReference type="PROSITE" id="PS50835"/>
    </source>
</evidence>
<evidence type="ECO:0000256" key="10">
    <source>
        <dbReference type="ARBA" id="ARBA00023180"/>
    </source>
</evidence>
<feature type="domain" description="Ig-like" evidence="13">
    <location>
        <begin position="37"/>
        <end position="144"/>
    </location>
</feature>
<keyword evidence="3 12" id="KW-0812">Transmembrane</keyword>
<dbReference type="AlphaFoldDB" id="A0A4Z2H0M0"/>
<comment type="subcellular location">
    <subcellularLocation>
        <location evidence="1">Membrane</location>
        <topology evidence="1">Single-pass membrane protein</topology>
    </subcellularLocation>
</comment>
<comment type="similarity">
    <text evidence="2">Belongs to the nectin family.</text>
</comment>
<dbReference type="InterPro" id="IPR007110">
    <property type="entry name" value="Ig-like_dom"/>
</dbReference>
<evidence type="ECO:0000256" key="1">
    <source>
        <dbReference type="ARBA" id="ARBA00004167"/>
    </source>
</evidence>
<keyword evidence="8 12" id="KW-0472">Membrane</keyword>
<dbReference type="InterPro" id="IPR003598">
    <property type="entry name" value="Ig_sub2"/>
</dbReference>
<keyword evidence="9" id="KW-1015">Disulfide bond</keyword>
<comment type="caution">
    <text evidence="14">The sequence shown here is derived from an EMBL/GenBank/DDBJ whole genome shotgun (WGS) entry which is preliminary data.</text>
</comment>
<dbReference type="OrthoDB" id="10006996at2759"/>
<protein>
    <submittedName>
        <fullName evidence="14">Nectin-4</fullName>
    </submittedName>
</protein>
<gene>
    <name evidence="14" type="primary">Nectin4</name>
    <name evidence="14" type="ORF">EYF80_030496</name>
</gene>
<evidence type="ECO:0000256" key="3">
    <source>
        <dbReference type="ARBA" id="ARBA00022692"/>
    </source>
</evidence>
<keyword evidence="4" id="KW-0732">Signal</keyword>
<feature type="region of interest" description="Disordered" evidence="11">
    <location>
        <begin position="367"/>
        <end position="394"/>
    </location>
</feature>
<feature type="domain" description="Ig-like" evidence="13">
    <location>
        <begin position="148"/>
        <end position="231"/>
    </location>
</feature>
<feature type="domain" description="Ig-like" evidence="13">
    <location>
        <begin position="241"/>
        <end position="329"/>
    </location>
</feature>
<dbReference type="InterPro" id="IPR013106">
    <property type="entry name" value="Ig_V-set"/>
</dbReference>
<keyword evidence="5" id="KW-0677">Repeat</keyword>
<evidence type="ECO:0000313" key="15">
    <source>
        <dbReference type="Proteomes" id="UP000314294"/>
    </source>
</evidence>
<name>A0A4Z2H0M0_9TELE</name>
<proteinExistence type="inferred from homology"/>
<dbReference type="GO" id="GO:0005912">
    <property type="term" value="C:adherens junction"/>
    <property type="evidence" value="ECO:0007669"/>
    <property type="project" value="TreeGrafter"/>
</dbReference>
<dbReference type="InterPro" id="IPR003599">
    <property type="entry name" value="Ig_sub"/>
</dbReference>
<keyword evidence="10" id="KW-0325">Glycoprotein</keyword>
<evidence type="ECO:0000256" key="2">
    <source>
        <dbReference type="ARBA" id="ARBA00007810"/>
    </source>
</evidence>
<feature type="transmembrane region" description="Helical" evidence="12">
    <location>
        <begin position="338"/>
        <end position="357"/>
    </location>
</feature>
<dbReference type="GO" id="GO:0007156">
    <property type="term" value="P:homophilic cell adhesion via plasma membrane adhesion molecules"/>
    <property type="evidence" value="ECO:0007669"/>
    <property type="project" value="TreeGrafter"/>
</dbReference>
<dbReference type="SUPFAM" id="SSF48726">
    <property type="entry name" value="Immunoglobulin"/>
    <property type="match status" value="3"/>
</dbReference>
<dbReference type="SMART" id="SM00408">
    <property type="entry name" value="IGc2"/>
    <property type="match status" value="2"/>
</dbReference>
<evidence type="ECO:0000256" key="8">
    <source>
        <dbReference type="ARBA" id="ARBA00023136"/>
    </source>
</evidence>
<dbReference type="Gene3D" id="2.60.40.10">
    <property type="entry name" value="Immunoglobulins"/>
    <property type="match status" value="3"/>
</dbReference>
<evidence type="ECO:0000256" key="5">
    <source>
        <dbReference type="ARBA" id="ARBA00022737"/>
    </source>
</evidence>
<evidence type="ECO:0000256" key="4">
    <source>
        <dbReference type="ARBA" id="ARBA00022729"/>
    </source>
</evidence>
<dbReference type="Pfam" id="PF13927">
    <property type="entry name" value="Ig_3"/>
    <property type="match status" value="1"/>
</dbReference>
<dbReference type="Pfam" id="PF08205">
    <property type="entry name" value="C2-set_2"/>
    <property type="match status" value="1"/>
</dbReference>
<dbReference type="PANTHER" id="PTHR23277">
    <property type="entry name" value="NECTIN-RELATED"/>
    <property type="match status" value="1"/>
</dbReference>
<dbReference type="InterPro" id="IPR013783">
    <property type="entry name" value="Ig-like_fold"/>
</dbReference>
<organism evidence="14 15">
    <name type="scientific">Liparis tanakae</name>
    <name type="common">Tanaka's snailfish</name>
    <dbReference type="NCBI Taxonomy" id="230148"/>
    <lineage>
        <taxon>Eukaryota</taxon>
        <taxon>Metazoa</taxon>
        <taxon>Chordata</taxon>
        <taxon>Craniata</taxon>
        <taxon>Vertebrata</taxon>
        <taxon>Euteleostomi</taxon>
        <taxon>Actinopterygii</taxon>
        <taxon>Neopterygii</taxon>
        <taxon>Teleostei</taxon>
        <taxon>Neoteleostei</taxon>
        <taxon>Acanthomorphata</taxon>
        <taxon>Eupercaria</taxon>
        <taxon>Perciformes</taxon>
        <taxon>Cottioidei</taxon>
        <taxon>Cottales</taxon>
        <taxon>Liparidae</taxon>
        <taxon>Liparis</taxon>
    </lineage>
</organism>
<dbReference type="PROSITE" id="PS50835">
    <property type="entry name" value="IG_LIKE"/>
    <property type="match status" value="3"/>
</dbReference>
<reference evidence="14 15" key="1">
    <citation type="submission" date="2019-03" db="EMBL/GenBank/DDBJ databases">
        <title>First draft genome of Liparis tanakae, snailfish: a comprehensive survey of snailfish specific genes.</title>
        <authorList>
            <person name="Kim W."/>
            <person name="Song I."/>
            <person name="Jeong J.-H."/>
            <person name="Kim D."/>
            <person name="Kim S."/>
            <person name="Ryu S."/>
            <person name="Song J.Y."/>
            <person name="Lee S.K."/>
        </authorList>
    </citation>
    <scope>NUCLEOTIDE SEQUENCE [LARGE SCALE GENOMIC DNA]</scope>
    <source>
        <tissue evidence="14">Muscle</tissue>
    </source>
</reference>